<feature type="domain" description="BRCT" evidence="33">
    <location>
        <begin position="1645"/>
        <end position="1732"/>
    </location>
</feature>
<keyword evidence="16" id="KW-0862">Zinc</keyword>
<keyword evidence="11" id="KW-0677">Repeat</keyword>
<dbReference type="GO" id="GO:0005737">
    <property type="term" value="C:cytoplasm"/>
    <property type="evidence" value="ECO:0007669"/>
    <property type="project" value="UniProtKB-SubCell"/>
</dbReference>
<dbReference type="Pfam" id="PF00533">
    <property type="entry name" value="BRCT"/>
    <property type="match status" value="2"/>
</dbReference>
<dbReference type="InterPro" id="IPR017907">
    <property type="entry name" value="Znf_RING_CS"/>
</dbReference>
<dbReference type="GO" id="GO:0070013">
    <property type="term" value="C:intracellular organelle lumen"/>
    <property type="evidence" value="ECO:0007669"/>
    <property type="project" value="UniProtKB-ARBA"/>
</dbReference>
<evidence type="ECO:0000256" key="31">
    <source>
        <dbReference type="SAM" id="MobiDB-lite"/>
    </source>
</evidence>
<dbReference type="SUPFAM" id="SSF52113">
    <property type="entry name" value="BRCT domain"/>
    <property type="match status" value="2"/>
</dbReference>
<sequence length="1859" mass="206762">MDLSADRIEEVQNVLNAMQKILECPICLELIKEPVSTKCDHIFCKFCMLKLLNQKKGPSQCPLCKNDITKRSLQENTRFSQLVEELLKIIHAFELDTGLQFANSYNFSKKQNISPEHIKEEVSIIQSMGYRNRAKRLRQSEPENPSLQETSLGIQLSNLGIVRSLRTKQQTQPQNKSVYIELGSDSSEDTVNKASYCSVGDHKLLEITPQGTKAETSLNPAEKAACEFSEDITNTEHHRSSNKDLTTTEKHETEKHPEKYQGVSVSNLHVEPCGTDTHASSLQHENSSLLLTKDRMNVEKAEFCNKSKQPVLARSQQSRWAESKDTCNDRQTPSTEKKVVLNADRLYGSEELNKQKPACSDSPRGSQDVPWITLNSSIQKVNEWFSRSDEMLPSDDSHEVGPESNTEVAGAVEVPNEVDGYSGSSEKIDLMASDPHGALKCENEKVHAKPVGSNIEDKIFGKTYRRKASLPNLTHRAEDLILGASVLEPQITQERPFTNKLKRKRRTLPGLHPEDFIKKVDLAVVQKSPEKVIERTDQTEQNGHGMNITSNGHENETNDDYVQKEKNANPTESLGKESAFKTKAEPISSSISNMELELNTHSSKAPKNRPRRKSSTRQIHALELIVSRNPSPPNHTELQIESCSSSEEMKEKHSDQMPVRHRKKLQLTGDKEPTTGTKKSNKPHQQINKRLVGNTFPELNLTNTPGFFTKCSSSNKLQEFANPSLQREENPGAIQVSNSTKDPKVLILSGGRGLQIERSVENTSISLVPETDYDTQDSVSLLEADTLGKAKTAPNQCVSLCAATENPKELIHSCSKDTRNGTAGFKDPLGCDVNHTQEASMEVEESELDTQYLQNTFKVSKRQTFALFSNPGDSEKECATIYAHSGPLREQSPKITLECGQKEENQRKSKSEIKHMQAVHTTLNFPVVGQKDKPSDYAKYSPKGISRLCWPSQLRGNESEFIIANKHGILQNPYLITSLSPNRSSVKTMCKKNPSEEKLEKCVISPKRVMGNESTIQSIVSAMSQNNIRESTFKEVSSSSVNEVGSSTNEVGSSINEVGSSGENIQAELGRNMGPKLNAMLRLGLLQPEVCKQSLPVSSCKQPEIKRQGENEGIFQAVNTDFSPCLISDNLEQPMGSSHASQVCSETPDDLLYDDEIKENTSFAESDIKERSAVFSKSVQKEFRRSPSPLVHTHLAQGHQRGARKLESSEENVSSEDEELPCFQHLLFGKVTNTPSQSARHNTIATESLSKETEENLVSLKTSLNDCSDQVTSAKASQERHLSEDARCSSSLFSSQCSVLEDLTVNTNSQDPFLMFDPPSKQVEHQSENQEVLSDKELVSDDDEREASLEEDYCQEEQSVDSDLGEAASGYASETSFSEDCSGLSSQSGILTTQQRDTMQDNLIKLQQEMAELEAVLEQHGSQPSRSSPSLVADSCAPEDLLNPEQNTSEKAVLTSEKSSEYPISQNPESLSADKFKGSLDSSTSKNEEPGRERSSPSRSQSSDNRWYTHSHSRSLQSRNCQSQKELIKVVDVEEQQLTKSEAQDLMEPSYMPGQDLEGTPYLKSGISLFSDNPASNPSEDRAPNVCSMPSSTSALKLPQFQVEESAESPAAAHTTKTAGCNVREESVSREKPEVISSPKTGNKRISMVASGLTPKELMLVQKFARKHHITVTNLVTEETTHVIMKTDAEFVCERTLKYFLGIAGGKWVVSYFWVTQSIKERKMLDVHDFEVRGDVVNGRNHQGPKRARESQDRKIFKGLEICCYGPFTNMPTDQLEWMVHLCGASVVKEPSSFTRSEGTHSIVVVQPDAWTEDSGFHVIGQMCEAPVVTREWVLDSVALYQCQELDTYLIPQLPHSCC</sequence>
<evidence type="ECO:0000256" key="27">
    <source>
        <dbReference type="ARBA" id="ARBA00023242"/>
    </source>
</evidence>
<evidence type="ECO:0000256" key="19">
    <source>
        <dbReference type="ARBA" id="ARBA00023015"/>
    </source>
</evidence>
<dbReference type="FunCoup" id="A0A6I9HYX5">
    <property type="interactions" value="1092"/>
</dbReference>
<keyword evidence="23" id="KW-0275">Fatty acid biosynthesis</keyword>
<evidence type="ECO:0000256" key="6">
    <source>
        <dbReference type="ARBA" id="ARBA00022499"/>
    </source>
</evidence>
<dbReference type="KEGG" id="vpc:102532151"/>
<dbReference type="InterPro" id="IPR018957">
    <property type="entry name" value="Znf_C3HC4_RING-type"/>
</dbReference>
<evidence type="ECO:0000256" key="13">
    <source>
        <dbReference type="ARBA" id="ARBA00022771"/>
    </source>
</evidence>
<comment type="function">
    <text evidence="29">E3 ubiquitin-protein ligase that specifically mediates the formation of 'Lys-6'-linked polyubiquitin chains and plays a central role in DNA repair by facilitating cellular responses to DNA damage. It is unclear whether it also mediates the formation of other types of polyubiquitin chains. The BRCA1-BARD1 heterodimer coordinates a diverse range of cellular pathways such as DNA damage repair, ubiquitination and transcriptional regulation to maintain genomic stability. Regulates centrosomal microtubule nucleation. Required for appropriate cell cycle arrests after ionizing irradiation in both the S-phase and the G2 phase of the cell cycle. Required for FANCD2 targeting to sites of DNA damage. Inhibits lipid synthesis by binding to inactive phosphorylated ACACA and preventing its dephosphorylation. Contributes to homologous recombination repair (HRR) via its direct interaction with PALB2, fine-tunes recombinational repair partly through its modulatory role in the PALB2-dependent loading of BRCA2-RAD51 repair machinery at DNA breaks. Component of the BRCA1-RBBP8 complex which regulates CHEK1 activation and controls cell cycle G2/M checkpoints on DNA damage via BRCA1-mediated ubiquitination of RBBP8. Acts as a transcriptional activator.</text>
</comment>
<keyword evidence="26 29" id="KW-0234">DNA repair</keyword>
<evidence type="ECO:0000256" key="21">
    <source>
        <dbReference type="ARBA" id="ARBA00023125"/>
    </source>
</evidence>
<dbReference type="PROSITE" id="PS00518">
    <property type="entry name" value="ZF_RING_1"/>
    <property type="match status" value="1"/>
</dbReference>
<evidence type="ECO:0000256" key="17">
    <source>
        <dbReference type="ARBA" id="ARBA00022843"/>
    </source>
</evidence>
<dbReference type="EC" id="2.3.2.27" evidence="29"/>
<dbReference type="SMART" id="SM00292">
    <property type="entry name" value="BRCT"/>
    <property type="match status" value="2"/>
</dbReference>
<evidence type="ECO:0000259" key="32">
    <source>
        <dbReference type="PROSITE" id="PS50089"/>
    </source>
</evidence>
<dbReference type="InterPro" id="IPR025994">
    <property type="entry name" value="BRCA1_serine_dom"/>
</dbReference>
<dbReference type="GO" id="GO:0070531">
    <property type="term" value="C:BRCA1-A complex"/>
    <property type="evidence" value="ECO:0007669"/>
    <property type="project" value="TreeGrafter"/>
</dbReference>
<evidence type="ECO:0000256" key="5">
    <source>
        <dbReference type="ARBA" id="ARBA00022490"/>
    </source>
</evidence>
<evidence type="ECO:0000259" key="33">
    <source>
        <dbReference type="PROSITE" id="PS50172"/>
    </source>
</evidence>
<keyword evidence="15" id="KW-0276">Fatty acid metabolism</keyword>
<dbReference type="GO" id="GO:0045944">
    <property type="term" value="P:positive regulation of transcription by RNA polymerase II"/>
    <property type="evidence" value="ECO:0007669"/>
    <property type="project" value="TreeGrafter"/>
</dbReference>
<dbReference type="PANTHER" id="PTHR13763:SF0">
    <property type="entry name" value="BREAST CANCER TYPE 1 SUSCEPTIBILITY PROTEIN"/>
    <property type="match status" value="1"/>
</dbReference>
<dbReference type="GO" id="GO:0000724">
    <property type="term" value="P:double-strand break repair via homologous recombination"/>
    <property type="evidence" value="ECO:0007669"/>
    <property type="project" value="TreeGrafter"/>
</dbReference>
<evidence type="ECO:0000313" key="35">
    <source>
        <dbReference type="RefSeq" id="XP_006199251.2"/>
    </source>
</evidence>
<evidence type="ECO:0000256" key="4">
    <source>
        <dbReference type="ARBA" id="ARBA00022454"/>
    </source>
</evidence>
<dbReference type="GO" id="GO:0031436">
    <property type="term" value="C:BRCA1-BARD1 complex"/>
    <property type="evidence" value="ECO:0007669"/>
    <property type="project" value="UniProtKB-UniRule"/>
</dbReference>
<feature type="compositionally biased region" description="Basic and acidic residues" evidence="31">
    <location>
        <begin position="1486"/>
        <end position="1496"/>
    </location>
</feature>
<dbReference type="PRINTS" id="PR00493">
    <property type="entry name" value="BRSTCANCERI"/>
</dbReference>
<dbReference type="GO" id="GO:0061630">
    <property type="term" value="F:ubiquitin protein ligase activity"/>
    <property type="evidence" value="ECO:0007669"/>
    <property type="project" value="UniProtKB-EC"/>
</dbReference>
<name>A0A6I9HYX5_VICPA</name>
<reference evidence="35" key="1">
    <citation type="submission" date="2025-08" db="UniProtKB">
        <authorList>
            <consortium name="RefSeq"/>
        </authorList>
    </citation>
    <scope>IDENTIFICATION</scope>
</reference>
<feature type="compositionally biased region" description="Polar residues" evidence="31">
    <location>
        <begin position="1372"/>
        <end position="1386"/>
    </location>
</feature>
<keyword evidence="14 29" id="KW-0833">Ubl conjugation pathway</keyword>
<feature type="compositionally biased region" description="Acidic residues" evidence="31">
    <location>
        <begin position="1340"/>
        <end position="1364"/>
    </location>
</feature>
<dbReference type="Gene3D" id="3.40.50.10190">
    <property type="entry name" value="BRCT domain"/>
    <property type="match status" value="2"/>
</dbReference>
<organism evidence="34 35">
    <name type="scientific">Vicugna pacos</name>
    <name type="common">Alpaca</name>
    <name type="synonym">Lama pacos</name>
    <dbReference type="NCBI Taxonomy" id="30538"/>
    <lineage>
        <taxon>Eukaryota</taxon>
        <taxon>Metazoa</taxon>
        <taxon>Chordata</taxon>
        <taxon>Craniata</taxon>
        <taxon>Vertebrata</taxon>
        <taxon>Euteleostomi</taxon>
        <taxon>Mammalia</taxon>
        <taxon>Eutheria</taxon>
        <taxon>Laurasiatheria</taxon>
        <taxon>Artiodactyla</taxon>
        <taxon>Tylopoda</taxon>
        <taxon>Camelidae</taxon>
        <taxon>Vicugna</taxon>
    </lineage>
</organism>
<evidence type="ECO:0000256" key="10">
    <source>
        <dbReference type="ARBA" id="ARBA00022723"/>
    </source>
</evidence>
<keyword evidence="10" id="KW-0479">Metal-binding</keyword>
<comment type="subcellular location">
    <subcellularLocation>
        <location evidence="2 29">Chromosome</location>
    </subcellularLocation>
    <subcellularLocation>
        <location evidence="3">Cytoplasm</location>
    </subcellularLocation>
    <subcellularLocation>
        <location evidence="29">Nucleus</location>
    </subcellularLocation>
    <text evidence="29">Localizes at sites of DNA damage at double-strand breaks (DSBs); recruitment to DNA damage sites is mediated by the BRCA1-A complex.</text>
</comment>
<dbReference type="RefSeq" id="XP_006199251.2">
    <property type="nucleotide sequence ID" value="XM_006199189.4"/>
</dbReference>
<keyword evidence="4 29" id="KW-0158">Chromosome</keyword>
<evidence type="ECO:0000256" key="29">
    <source>
        <dbReference type="PIRNR" id="PIRNR001734"/>
    </source>
</evidence>
<evidence type="ECO:0000313" key="34">
    <source>
        <dbReference type="Proteomes" id="UP001652581"/>
    </source>
</evidence>
<keyword evidence="27 29" id="KW-0539">Nucleus</keyword>
<feature type="region of interest" description="Disordered" evidence="31">
    <location>
        <begin position="531"/>
        <end position="685"/>
    </location>
</feature>
<feature type="compositionally biased region" description="Basic and acidic residues" evidence="31">
    <location>
        <begin position="574"/>
        <end position="584"/>
    </location>
</feature>
<evidence type="ECO:0000256" key="18">
    <source>
        <dbReference type="ARBA" id="ARBA00022990"/>
    </source>
</evidence>
<evidence type="ECO:0000256" key="7">
    <source>
        <dbReference type="ARBA" id="ARBA00022516"/>
    </source>
</evidence>
<dbReference type="GO" id="GO:0007095">
    <property type="term" value="P:mitotic G2 DNA damage checkpoint signaling"/>
    <property type="evidence" value="ECO:0007669"/>
    <property type="project" value="TreeGrafter"/>
</dbReference>
<dbReference type="InterPro" id="IPR001357">
    <property type="entry name" value="BRCT_dom"/>
</dbReference>
<dbReference type="Proteomes" id="UP001652581">
    <property type="component" value="Chromosome 16"/>
</dbReference>
<evidence type="ECO:0000256" key="15">
    <source>
        <dbReference type="ARBA" id="ARBA00022832"/>
    </source>
</evidence>
<evidence type="ECO:0000256" key="14">
    <source>
        <dbReference type="ARBA" id="ARBA00022786"/>
    </source>
</evidence>
<feature type="compositionally biased region" description="Low complexity" evidence="31">
    <location>
        <begin position="1039"/>
        <end position="1051"/>
    </location>
</feature>
<feature type="compositionally biased region" description="Basic and acidic residues" evidence="31">
    <location>
        <begin position="1623"/>
        <end position="1634"/>
    </location>
</feature>
<evidence type="ECO:0000256" key="3">
    <source>
        <dbReference type="ARBA" id="ARBA00004496"/>
    </source>
</evidence>
<dbReference type="CDD" id="cd17735">
    <property type="entry name" value="BRCT_BRCA1_rpt1"/>
    <property type="match status" value="1"/>
</dbReference>
<feature type="compositionally biased region" description="Basic and acidic residues" evidence="31">
    <location>
        <begin position="234"/>
        <end position="258"/>
    </location>
</feature>
<dbReference type="Pfam" id="PF12820">
    <property type="entry name" value="BRCT_assoc"/>
    <property type="match status" value="1"/>
</dbReference>
<feature type="region of interest" description="Disordered" evidence="31">
    <location>
        <begin position="314"/>
        <end position="336"/>
    </location>
</feature>
<keyword evidence="13 30" id="KW-0863">Zinc-finger</keyword>
<dbReference type="InParanoid" id="A0A6I9HYX5"/>
<dbReference type="GO" id="GO:0003677">
    <property type="term" value="F:DNA binding"/>
    <property type="evidence" value="ECO:0007669"/>
    <property type="project" value="UniProtKB-KW"/>
</dbReference>
<keyword evidence="12 29" id="KW-0227">DNA damage</keyword>
<evidence type="ECO:0000256" key="2">
    <source>
        <dbReference type="ARBA" id="ARBA00004286"/>
    </source>
</evidence>
<evidence type="ECO:0000256" key="30">
    <source>
        <dbReference type="PROSITE-ProRule" id="PRU00175"/>
    </source>
</evidence>
<proteinExistence type="predicted"/>
<evidence type="ECO:0000256" key="22">
    <source>
        <dbReference type="ARBA" id="ARBA00023159"/>
    </source>
</evidence>
<evidence type="ECO:0000256" key="24">
    <source>
        <dbReference type="ARBA" id="ARBA00023163"/>
    </source>
</evidence>
<comment type="catalytic activity">
    <reaction evidence="1 29">
        <text>S-ubiquitinyl-[E2 ubiquitin-conjugating enzyme]-L-cysteine + [acceptor protein]-L-lysine = [E2 ubiquitin-conjugating enzyme]-L-cysteine + N(6)-ubiquitinyl-[acceptor protein]-L-lysine.</text>
        <dbReference type="EC" id="2.3.2.27"/>
    </reaction>
</comment>
<protein>
    <recommendedName>
        <fullName evidence="29">Breast cancer type 1 susceptibility protein homolog</fullName>
        <ecNumber evidence="29">2.3.2.27</ecNumber>
    </recommendedName>
</protein>
<dbReference type="InterPro" id="IPR036420">
    <property type="entry name" value="BRCT_dom_sf"/>
</dbReference>
<dbReference type="GeneID" id="102532151"/>
<feature type="compositionally biased region" description="Polar residues" evidence="31">
    <location>
        <begin position="1420"/>
        <end position="1430"/>
    </location>
</feature>
<accession>A0A6I9HYX5</accession>
<dbReference type="InterPro" id="IPR001841">
    <property type="entry name" value="Znf_RING"/>
</dbReference>
<feature type="compositionally biased region" description="Polar residues" evidence="31">
    <location>
        <begin position="539"/>
        <end position="552"/>
    </location>
</feature>
<keyword evidence="34" id="KW-1185">Reference proteome</keyword>
<gene>
    <name evidence="35" type="primary">BRCA1</name>
</gene>
<dbReference type="PIRSF" id="PIRSF001734">
    <property type="entry name" value="BRCA1"/>
    <property type="match status" value="1"/>
</dbReference>
<evidence type="ECO:0000256" key="11">
    <source>
        <dbReference type="ARBA" id="ARBA00022737"/>
    </source>
</evidence>
<keyword evidence="8" id="KW-0597">Phosphoprotein</keyword>
<keyword evidence="18" id="KW-0007">Acetylation</keyword>
<dbReference type="CDD" id="cd17721">
    <property type="entry name" value="BRCT_BRCA1_rpt2"/>
    <property type="match status" value="1"/>
</dbReference>
<comment type="subunit">
    <text evidence="29">Heterodimer with BARD1. Part of the BRCA1-associated genome surveillance complex (BASC), which contains BRCA1, MSH2, MSH6, MLH1, ATM, BLM, PMS2 and the MRE11-RAD50-NBN protein (MRN) complex. This association could be a dynamic process changing throughout the cell cycle and within subnuclear domains. Component of the BRCA1-A complex, at least composed of BRCA1, BARD1, UIMC1/RAP80, ABRAXAS1, BRCC3/BRCC36, BABAM2 and BABAM1/NBA1. Interacts (via the BRCT domains) with ABRAXAS1 (phosphorylated form); this is important for recruitment to sites of DNA damage. Can form a heterotetramer with two molecules of ABRAXAS1 (phosphorylated form). Component of the BRCA1-RBBP8 complex. Interacts (via the BRCT domains) with RBBP8 ('Ser-327' phosphorylated form); the interaction ubiquitinates RBBP8, regulates CHEK1 activation, and involves RBBP8 in BRCA1-dependent G2/M checkpoint control on DNA damage. Associates with RNA polymerase II holoenzyme. Interacts with SMC1A, NELFB, DCLRE1C, CLSPN. CHEK1, CHEK2, BAP1, BRCC3, UBXN1 and PCLAF. Interacts (via BRCT domains) with BRIP1 (phosphorylated form). Interacts with FANCD2 (ubiquitinated form). Interacts with H2AX (phosphorylated on 'Ser-140'). Interacts (via the BRCT domains) with ACACA (phosphorylated form); the interaction prevents dephosphorylation of ACACA. Part of a BRCA complex containing BRCA1, BRCA2 and PALB2. Interacts directly with PALB2; the interaction is essential for its function in HRR. Interacts directly with BRCA2; the interaction occurs only in the presence of PALB2 which serves as the bridging protein. Interacts (via the BRCT domains) with LMO4; the interaction represses the transcriptional activity of BRCA1. Interacts (via the BRCT domains) with CCAR2 (via N-terminus); the interaction represses the transcriptional activator activity of BRCA1. Interacts with EXD2. Interacts (via C-terminus) with DHX9; this interaction is direct and links BRCA1 to the RNA polymerase II holoenzyme.</text>
</comment>
<feature type="compositionally biased region" description="Polar residues" evidence="31">
    <location>
        <begin position="587"/>
        <end position="603"/>
    </location>
</feature>
<dbReference type="GO" id="GO:0043009">
    <property type="term" value="P:chordate embryonic development"/>
    <property type="evidence" value="ECO:0007669"/>
    <property type="project" value="TreeGrafter"/>
</dbReference>
<keyword evidence="7" id="KW-0444">Lipid biosynthesis</keyword>
<keyword evidence="5" id="KW-0963">Cytoplasm</keyword>
<dbReference type="GO" id="GO:0008270">
    <property type="term" value="F:zinc ion binding"/>
    <property type="evidence" value="ECO:0007669"/>
    <property type="project" value="UniProtKB-KW"/>
</dbReference>
<keyword evidence="24" id="KW-0804">Transcription</keyword>
<dbReference type="InterPro" id="IPR031099">
    <property type="entry name" value="BRCA1-associated"/>
</dbReference>
<dbReference type="GO" id="GO:0085020">
    <property type="term" value="P:protein K6-linked ubiquitination"/>
    <property type="evidence" value="ECO:0007669"/>
    <property type="project" value="UniProtKB-UniRule"/>
</dbReference>
<feature type="region of interest" description="Disordered" evidence="31">
    <location>
        <begin position="1311"/>
        <end position="1386"/>
    </location>
</feature>
<evidence type="ECO:0000256" key="8">
    <source>
        <dbReference type="ARBA" id="ARBA00022553"/>
    </source>
</evidence>
<evidence type="ECO:0000256" key="26">
    <source>
        <dbReference type="ARBA" id="ARBA00023204"/>
    </source>
</evidence>
<evidence type="ECO:0000256" key="12">
    <source>
        <dbReference type="ARBA" id="ARBA00022763"/>
    </source>
</evidence>
<dbReference type="SMART" id="SM00184">
    <property type="entry name" value="RING"/>
    <property type="match status" value="1"/>
</dbReference>
<dbReference type="GO" id="GO:0005694">
    <property type="term" value="C:chromosome"/>
    <property type="evidence" value="ECO:0007669"/>
    <property type="project" value="UniProtKB-SubCell"/>
</dbReference>
<feature type="compositionally biased region" description="Basic and acidic residues" evidence="31">
    <location>
        <begin position="1322"/>
        <end position="1339"/>
    </location>
</feature>
<keyword evidence="19" id="KW-0805">Transcription regulation</keyword>
<dbReference type="PROSITE" id="PS50172">
    <property type="entry name" value="BRCT"/>
    <property type="match status" value="2"/>
</dbReference>
<feature type="region of interest" description="Disordered" evidence="31">
    <location>
        <begin position="232"/>
        <end position="258"/>
    </location>
</feature>
<dbReference type="GO" id="GO:0006633">
    <property type="term" value="P:fatty acid biosynthetic process"/>
    <property type="evidence" value="ECO:0007669"/>
    <property type="project" value="UniProtKB-KW"/>
</dbReference>
<dbReference type="InterPro" id="IPR011364">
    <property type="entry name" value="BRCA1"/>
</dbReference>
<feature type="compositionally biased region" description="Basic and acidic residues" evidence="31">
    <location>
        <begin position="553"/>
        <end position="567"/>
    </location>
</feature>
<dbReference type="InterPro" id="IPR013083">
    <property type="entry name" value="Znf_RING/FYVE/PHD"/>
</dbReference>
<dbReference type="CDD" id="cd16498">
    <property type="entry name" value="RING-HC_BRCA1"/>
    <property type="match status" value="1"/>
</dbReference>
<evidence type="ECO:0000256" key="20">
    <source>
        <dbReference type="ARBA" id="ARBA00023098"/>
    </source>
</evidence>
<feature type="region of interest" description="Disordered" evidence="31">
    <location>
        <begin position="1193"/>
        <end position="1215"/>
    </location>
</feature>
<feature type="compositionally biased region" description="Polar residues" evidence="31">
    <location>
        <begin position="1504"/>
        <end position="1522"/>
    </location>
</feature>
<keyword evidence="25 29" id="KW-0233">DNA recombination</keyword>
<dbReference type="GO" id="GO:0051865">
    <property type="term" value="P:protein autoubiquitination"/>
    <property type="evidence" value="ECO:0007669"/>
    <property type="project" value="UniProtKB-UniRule"/>
</dbReference>
<evidence type="ECO:0000256" key="23">
    <source>
        <dbReference type="ARBA" id="ARBA00023160"/>
    </source>
</evidence>
<feature type="domain" description="RING-type" evidence="32">
    <location>
        <begin position="24"/>
        <end position="65"/>
    </location>
</feature>
<feature type="compositionally biased region" description="Basic residues" evidence="31">
    <location>
        <begin position="604"/>
        <end position="615"/>
    </location>
</feature>
<evidence type="ECO:0000256" key="1">
    <source>
        <dbReference type="ARBA" id="ARBA00000900"/>
    </source>
</evidence>
<evidence type="ECO:0000256" key="28">
    <source>
        <dbReference type="ARBA" id="ARBA00023306"/>
    </source>
</evidence>
<dbReference type="CTD" id="672"/>
<feature type="region of interest" description="Disordered" evidence="31">
    <location>
        <begin position="1039"/>
        <end position="1058"/>
    </location>
</feature>
<feature type="region of interest" description="Disordered" evidence="31">
    <location>
        <begin position="1416"/>
        <end position="1522"/>
    </location>
</feature>
<dbReference type="PROSITE" id="PS50089">
    <property type="entry name" value="ZF_RING_2"/>
    <property type="match status" value="1"/>
</dbReference>
<feature type="region of interest" description="Disordered" evidence="31">
    <location>
        <begin position="1605"/>
        <end position="1641"/>
    </location>
</feature>
<keyword evidence="21 29" id="KW-0238">DNA-binding</keyword>
<keyword evidence="6" id="KW-1017">Isopeptide bond</keyword>
<dbReference type="Pfam" id="PF00097">
    <property type="entry name" value="zf-C3HC4"/>
    <property type="match status" value="1"/>
</dbReference>
<feature type="domain" description="BRCT" evidence="33">
    <location>
        <begin position="1752"/>
        <end position="1851"/>
    </location>
</feature>
<dbReference type="SUPFAM" id="SSF57850">
    <property type="entry name" value="RING/U-box"/>
    <property type="match status" value="1"/>
</dbReference>
<keyword evidence="9" id="KW-0808">Transferase</keyword>
<feature type="compositionally biased region" description="Polar residues" evidence="31">
    <location>
        <begin position="674"/>
        <end position="685"/>
    </location>
</feature>
<evidence type="ECO:0000256" key="16">
    <source>
        <dbReference type="ARBA" id="ARBA00022833"/>
    </source>
</evidence>
<keyword evidence="22" id="KW-0010">Activator</keyword>
<evidence type="ECO:0000256" key="9">
    <source>
        <dbReference type="ARBA" id="ARBA00022679"/>
    </source>
</evidence>
<keyword evidence="17" id="KW-0832">Ubl conjugation</keyword>
<keyword evidence="28 29" id="KW-0131">Cell cycle</keyword>
<dbReference type="PANTHER" id="PTHR13763">
    <property type="entry name" value="BREAST CANCER TYPE 1 SUSCEPTIBILITY PROTEIN BRCA1"/>
    <property type="match status" value="1"/>
</dbReference>
<keyword evidence="20" id="KW-0443">Lipid metabolism</keyword>
<evidence type="ECO:0000256" key="25">
    <source>
        <dbReference type="ARBA" id="ARBA00023172"/>
    </source>
</evidence>
<dbReference type="Gene3D" id="3.30.40.10">
    <property type="entry name" value="Zinc/RING finger domain, C3HC4 (zinc finger)"/>
    <property type="match status" value="1"/>
</dbReference>
<dbReference type="OrthoDB" id="6105938at2759"/>